<feature type="signal peptide" evidence="2">
    <location>
        <begin position="1"/>
        <end position="19"/>
    </location>
</feature>
<dbReference type="GeneID" id="71993208"/>
<feature type="chain" id="PRO_5040146650" evidence="2">
    <location>
        <begin position="20"/>
        <end position="445"/>
    </location>
</feature>
<protein>
    <submittedName>
        <fullName evidence="4">Glycosidase</fullName>
    </submittedName>
</protein>
<dbReference type="SUPFAM" id="SSF49899">
    <property type="entry name" value="Concanavalin A-like lectins/glucanases"/>
    <property type="match status" value="1"/>
</dbReference>
<sequence>MVSQTLAMALVASCALVKAVPHAARAAPSNSSTSPNSSAYALIAHYTGADFFNHFTAFTGPDPTNGFVVYQDLKSAAEQKLVGYIFDEATNKTSAYMGVDHTTKNPTPGRNSVRLLGKDKFDAGSMAVIDINHIPVATGLWPAIWMLGTPPDGQTWPIAGESDILEYVHEDVNNAMTLHTAPGCTVDNTTSLFQGALVDANCNAGDKIPATTGCSIKAFNNNTIGIKTYATAGPSFNKDAGAVYVHDWQPDSITVWMFPHSHVPADLAAGTPTPATWTQKPLAKFSGTGCDYTTAFAQMYLILNLDFCGDWAGHVWESSGAAKKTGVATCNEYVANHPEVYKDSYFDIASVKFYSNNGQKASGLAKRHEEEETAVEIPTTVQTGGGGDVRMPSNATDNGNGSYPFNHHKRIIAPGVEPATSEASTAETAGWLVAAGMFAALAFAL</sequence>
<evidence type="ECO:0000313" key="4">
    <source>
        <dbReference type="EMBL" id="UJO23806.1"/>
    </source>
</evidence>
<accession>A0A9Q8PJX4</accession>
<gene>
    <name evidence="4" type="ORF">CLAFUR5_13330</name>
</gene>
<dbReference type="GO" id="GO:0004553">
    <property type="term" value="F:hydrolase activity, hydrolyzing O-glycosyl compounds"/>
    <property type="evidence" value="ECO:0007669"/>
    <property type="project" value="InterPro"/>
</dbReference>
<dbReference type="Pfam" id="PF26113">
    <property type="entry name" value="GH16_XgeA"/>
    <property type="match status" value="1"/>
</dbReference>
<dbReference type="InterPro" id="IPR000757">
    <property type="entry name" value="Beta-glucanase-like"/>
</dbReference>
<evidence type="ECO:0000256" key="2">
    <source>
        <dbReference type="SAM" id="SignalP"/>
    </source>
</evidence>
<dbReference type="OrthoDB" id="192832at2759"/>
<reference evidence="4" key="1">
    <citation type="submission" date="2021-12" db="EMBL/GenBank/DDBJ databases">
        <authorList>
            <person name="Zaccaron A."/>
            <person name="Stergiopoulos I."/>
        </authorList>
    </citation>
    <scope>NUCLEOTIDE SEQUENCE</scope>
    <source>
        <strain evidence="4">Race5_Kim</strain>
    </source>
</reference>
<feature type="domain" description="GH16" evidence="3">
    <location>
        <begin position="27"/>
        <end position="320"/>
    </location>
</feature>
<dbReference type="PROSITE" id="PS51762">
    <property type="entry name" value="GH16_2"/>
    <property type="match status" value="1"/>
</dbReference>
<dbReference type="AlphaFoldDB" id="A0A9Q8PJX4"/>
<keyword evidence="2" id="KW-0732">Signal</keyword>
<keyword evidence="5" id="KW-1185">Reference proteome</keyword>
<dbReference type="EMBL" id="CP090173">
    <property type="protein sequence ID" value="UJO23806.1"/>
    <property type="molecule type" value="Genomic_DNA"/>
</dbReference>
<dbReference type="PANTHER" id="PTHR10963:SF24">
    <property type="entry name" value="GLYCOSIDASE C21B10.07-RELATED"/>
    <property type="match status" value="1"/>
</dbReference>
<proteinExistence type="predicted"/>
<dbReference type="Gene3D" id="2.60.120.200">
    <property type="match status" value="1"/>
</dbReference>
<evidence type="ECO:0000256" key="1">
    <source>
        <dbReference type="SAM" id="MobiDB-lite"/>
    </source>
</evidence>
<evidence type="ECO:0000259" key="3">
    <source>
        <dbReference type="PROSITE" id="PS51762"/>
    </source>
</evidence>
<keyword evidence="4" id="KW-0326">Glycosidase</keyword>
<dbReference type="RefSeq" id="XP_047768172.1">
    <property type="nucleotide sequence ID" value="XM_047912478.1"/>
</dbReference>
<feature type="region of interest" description="Disordered" evidence="1">
    <location>
        <begin position="367"/>
        <end position="400"/>
    </location>
</feature>
<dbReference type="KEGG" id="ffu:CLAFUR5_13330"/>
<dbReference type="InterPro" id="IPR050546">
    <property type="entry name" value="Glycosyl_Hydrlase_16"/>
</dbReference>
<keyword evidence="4" id="KW-0378">Hydrolase</keyword>
<dbReference type="GO" id="GO:0009251">
    <property type="term" value="P:glucan catabolic process"/>
    <property type="evidence" value="ECO:0007669"/>
    <property type="project" value="TreeGrafter"/>
</dbReference>
<name>A0A9Q8PJX4_PASFU</name>
<dbReference type="PANTHER" id="PTHR10963">
    <property type="entry name" value="GLYCOSYL HYDROLASE-RELATED"/>
    <property type="match status" value="1"/>
</dbReference>
<dbReference type="InterPro" id="IPR013320">
    <property type="entry name" value="ConA-like_dom_sf"/>
</dbReference>
<dbReference type="Proteomes" id="UP000756132">
    <property type="component" value="Chromosome 11"/>
</dbReference>
<reference evidence="4" key="2">
    <citation type="journal article" date="2022" name="Microb. Genom.">
        <title>A chromosome-scale genome assembly of the tomato pathogen Cladosporium fulvum reveals a compartmentalized genome architecture and the presence of a dispensable chromosome.</title>
        <authorList>
            <person name="Zaccaron A.Z."/>
            <person name="Chen L.H."/>
            <person name="Samaras A."/>
            <person name="Stergiopoulos I."/>
        </authorList>
    </citation>
    <scope>NUCLEOTIDE SEQUENCE</scope>
    <source>
        <strain evidence="4">Race5_Kim</strain>
    </source>
</reference>
<organism evidence="4 5">
    <name type="scientific">Passalora fulva</name>
    <name type="common">Tomato leaf mold</name>
    <name type="synonym">Cladosporium fulvum</name>
    <dbReference type="NCBI Taxonomy" id="5499"/>
    <lineage>
        <taxon>Eukaryota</taxon>
        <taxon>Fungi</taxon>
        <taxon>Dikarya</taxon>
        <taxon>Ascomycota</taxon>
        <taxon>Pezizomycotina</taxon>
        <taxon>Dothideomycetes</taxon>
        <taxon>Dothideomycetidae</taxon>
        <taxon>Mycosphaerellales</taxon>
        <taxon>Mycosphaerellaceae</taxon>
        <taxon>Fulvia</taxon>
    </lineage>
</organism>
<evidence type="ECO:0000313" key="5">
    <source>
        <dbReference type="Proteomes" id="UP000756132"/>
    </source>
</evidence>